<dbReference type="GO" id="GO:0005525">
    <property type="term" value="F:GTP binding"/>
    <property type="evidence" value="ECO:0007669"/>
    <property type="project" value="UniProtKB-KW"/>
</dbReference>
<feature type="compositionally biased region" description="Low complexity" evidence="9">
    <location>
        <begin position="800"/>
        <end position="811"/>
    </location>
</feature>
<dbReference type="GO" id="GO:0070482">
    <property type="term" value="P:response to oxygen levels"/>
    <property type="evidence" value="ECO:0007669"/>
    <property type="project" value="TreeGrafter"/>
</dbReference>
<feature type="compositionally biased region" description="Basic and acidic residues" evidence="9">
    <location>
        <begin position="467"/>
        <end position="482"/>
    </location>
</feature>
<name>A0AAV3Z166_9GAST</name>
<dbReference type="AlphaFoldDB" id="A0AAV3Z166"/>
<dbReference type="Pfam" id="PF00211">
    <property type="entry name" value="Guanylate_cyc"/>
    <property type="match status" value="1"/>
</dbReference>
<feature type="compositionally biased region" description="Basic residues" evidence="9">
    <location>
        <begin position="848"/>
        <end position="858"/>
    </location>
</feature>
<feature type="compositionally biased region" description="Polar residues" evidence="9">
    <location>
        <begin position="648"/>
        <end position="686"/>
    </location>
</feature>
<dbReference type="Gene3D" id="6.10.250.780">
    <property type="match status" value="1"/>
</dbReference>
<dbReference type="InterPro" id="IPR001054">
    <property type="entry name" value="A/G_cyclase"/>
</dbReference>
<feature type="compositionally biased region" description="Polar residues" evidence="9">
    <location>
        <begin position="695"/>
        <end position="709"/>
    </location>
</feature>
<dbReference type="Pfam" id="PF07701">
    <property type="entry name" value="HNOBA"/>
    <property type="match status" value="1"/>
</dbReference>
<evidence type="ECO:0000259" key="10">
    <source>
        <dbReference type="PROSITE" id="PS50125"/>
    </source>
</evidence>
<evidence type="ECO:0000256" key="1">
    <source>
        <dbReference type="ARBA" id="ARBA00004496"/>
    </source>
</evidence>
<keyword evidence="6 8" id="KW-0456">Lyase</keyword>
<evidence type="ECO:0000256" key="9">
    <source>
        <dbReference type="SAM" id="MobiDB-lite"/>
    </source>
</evidence>
<dbReference type="Gene3D" id="3.30.70.1230">
    <property type="entry name" value="Nucleotide cyclase"/>
    <property type="match status" value="1"/>
</dbReference>
<keyword evidence="3" id="KW-0963">Cytoplasm</keyword>
<organism evidence="11 12">
    <name type="scientific">Plakobranchus ocellatus</name>
    <dbReference type="NCBI Taxonomy" id="259542"/>
    <lineage>
        <taxon>Eukaryota</taxon>
        <taxon>Metazoa</taxon>
        <taxon>Spiralia</taxon>
        <taxon>Lophotrochozoa</taxon>
        <taxon>Mollusca</taxon>
        <taxon>Gastropoda</taxon>
        <taxon>Heterobranchia</taxon>
        <taxon>Euthyneura</taxon>
        <taxon>Panpulmonata</taxon>
        <taxon>Sacoglossa</taxon>
        <taxon>Placobranchoidea</taxon>
        <taxon>Plakobranchidae</taxon>
        <taxon>Plakobranchus</taxon>
    </lineage>
</organism>
<keyword evidence="12" id="KW-1185">Reference proteome</keyword>
<dbReference type="FunFam" id="3.30.70.1230:FF:000007">
    <property type="entry name" value="Guanylate cyclase soluble subunit alpha-3"/>
    <property type="match status" value="1"/>
</dbReference>
<evidence type="ECO:0000256" key="3">
    <source>
        <dbReference type="ARBA" id="ARBA00022490"/>
    </source>
</evidence>
<feature type="region of interest" description="Disordered" evidence="9">
    <location>
        <begin position="648"/>
        <end position="709"/>
    </location>
</feature>
<feature type="compositionally biased region" description="Acidic residues" evidence="9">
    <location>
        <begin position="483"/>
        <end position="513"/>
    </location>
</feature>
<feature type="compositionally biased region" description="Polar residues" evidence="9">
    <location>
        <begin position="559"/>
        <end position="572"/>
    </location>
</feature>
<evidence type="ECO:0000256" key="5">
    <source>
        <dbReference type="ARBA" id="ARBA00023134"/>
    </source>
</evidence>
<dbReference type="GO" id="GO:0019934">
    <property type="term" value="P:cGMP-mediated signaling"/>
    <property type="evidence" value="ECO:0007669"/>
    <property type="project" value="TreeGrafter"/>
</dbReference>
<dbReference type="InterPro" id="IPR011645">
    <property type="entry name" value="HNOB_dom_associated"/>
</dbReference>
<keyword evidence="7" id="KW-0141">cGMP biosynthesis</keyword>
<feature type="domain" description="Guanylate cyclase" evidence="10">
    <location>
        <begin position="247"/>
        <end position="375"/>
    </location>
</feature>
<dbReference type="SUPFAM" id="SSF55073">
    <property type="entry name" value="Nucleotide cyclase"/>
    <property type="match status" value="1"/>
</dbReference>
<feature type="region of interest" description="Disordered" evidence="9">
    <location>
        <begin position="442"/>
        <end position="576"/>
    </location>
</feature>
<dbReference type="EMBL" id="BLXT01001882">
    <property type="protein sequence ID" value="GFN88936.1"/>
    <property type="molecule type" value="Genomic_DNA"/>
</dbReference>
<feature type="non-terminal residue" evidence="11">
    <location>
        <position position="1"/>
    </location>
</feature>
<gene>
    <name evidence="11" type="ORF">PoB_001544200</name>
</gene>
<comment type="similarity">
    <text evidence="8">Belongs to the adenylyl cyclase class-4/guanylyl cyclase family.</text>
</comment>
<protein>
    <recommendedName>
        <fullName evidence="2">guanylate cyclase</fullName>
        <ecNumber evidence="2">4.6.1.2</ecNumber>
    </recommendedName>
</protein>
<evidence type="ECO:0000256" key="6">
    <source>
        <dbReference type="ARBA" id="ARBA00023239"/>
    </source>
</evidence>
<dbReference type="PROSITE" id="PS50125">
    <property type="entry name" value="GUANYLATE_CYCLASE_2"/>
    <property type="match status" value="1"/>
</dbReference>
<dbReference type="PANTHER" id="PTHR45655:SF13">
    <property type="entry name" value="SOLUBLE GUANYLATE CYCLASE GCY-32-RELATED"/>
    <property type="match status" value="1"/>
</dbReference>
<evidence type="ECO:0000313" key="11">
    <source>
        <dbReference type="EMBL" id="GFN88936.1"/>
    </source>
</evidence>
<accession>A0AAV3Z166</accession>
<feature type="compositionally biased region" description="Polar residues" evidence="9">
    <location>
        <begin position="779"/>
        <end position="790"/>
    </location>
</feature>
<dbReference type="PANTHER" id="PTHR45655">
    <property type="entry name" value="GUANYLATE CYCLASE SOLUBLE SUBUNIT BETA-2"/>
    <property type="match status" value="1"/>
</dbReference>
<comment type="subcellular location">
    <subcellularLocation>
        <location evidence="1">Cytoplasm</location>
    </subcellularLocation>
</comment>
<feature type="region of interest" description="Disordered" evidence="9">
    <location>
        <begin position="776"/>
        <end position="866"/>
    </location>
</feature>
<sequence length="866" mass="95164">AVARDLFHQSVEMTIIEQNKEDIGFNQSQQHTAFRVVLRVDGLYSELQLHQSQSSLGSRSLVEFNPQTVLLRASDFCAAFPYHIIFDKDLRISIVHPKMVLTIDNIRKFINAVFLLALTPNHQQNGRKTFLLKGQMIWLSDTKHMIFIGSPRLTSLNELMEMNVYLADIPLYDVTRELVLLNQQRIAEIDIAKRLDETTAELKKTSTALEVEKSKTETLLYEMLPRKVAKALTEGRKVEAEKFDQVTVLFSDIVTFTNIAAACSPMDIVNMLNEMYQRFDELTSQHKVYKVETIGDAYMIVSGVPETTAVHAQLVANFAMDMVEEAGLVKSPATSLPLQIRVGVHTGPVVAGVVGVKMPRYCLFGDTVNTASRMESHGVPGRIHLSPTTYTALRAWGYVFKSRGEMEVKGKGKMATYFLCGHLQRRLEELDDDWAKLESYQDSTENGEYVVGPSGISQDDLASIGADSDRERGHLASGKEVDTTFDTDEPSGDEDNDGDDEAVNGDSCDEEELQSDHTVDEKIDEVEKDEKQGSLRKRRVSSELDAISDKAKPARRKISSQSLASGSQNGVQSCKLKRNRRISRSCNDTAAINSTLPLPPQPTEVTLATENKVLVSSAEGNDSKDRIGVDDANSSECIYVNGSFKNTYGNSQNANKVSSTRSNVSPTQLNPSAASEAMNDNMNSNNEAHDKLNDAKSTSTGAGDQNLTVSPIRTVTAQSIRAGGSEPSGAERDICLSPVNASGLAGKARGRGQVHPCKQAIPRGDQEIENTDFPYLQGEQPQRSPDNLHTSMDHTPPTSIPSSMKKSQSSPAAHVTWGPCPEMYLPSASHSSIECLGRPGERTPLGNRKTKKKKKSKSPSKLCSIC</sequence>
<dbReference type="GO" id="GO:0008074">
    <property type="term" value="C:guanylate cyclase complex, soluble"/>
    <property type="evidence" value="ECO:0007669"/>
    <property type="project" value="TreeGrafter"/>
</dbReference>
<dbReference type="SMART" id="SM00044">
    <property type="entry name" value="CYCc"/>
    <property type="match status" value="1"/>
</dbReference>
<reference evidence="11 12" key="1">
    <citation type="journal article" date="2021" name="Elife">
        <title>Chloroplast acquisition without the gene transfer in kleptoplastic sea slugs, Plakobranchus ocellatus.</title>
        <authorList>
            <person name="Maeda T."/>
            <person name="Takahashi S."/>
            <person name="Yoshida T."/>
            <person name="Shimamura S."/>
            <person name="Takaki Y."/>
            <person name="Nagai Y."/>
            <person name="Toyoda A."/>
            <person name="Suzuki Y."/>
            <person name="Arimoto A."/>
            <person name="Ishii H."/>
            <person name="Satoh N."/>
            <person name="Nishiyama T."/>
            <person name="Hasebe M."/>
            <person name="Maruyama T."/>
            <person name="Minagawa J."/>
            <person name="Obokata J."/>
            <person name="Shigenobu S."/>
        </authorList>
    </citation>
    <scope>NUCLEOTIDE SEQUENCE [LARGE SCALE GENOMIC DNA]</scope>
</reference>
<dbReference type="InterPro" id="IPR029787">
    <property type="entry name" value="Nucleotide_cyclase"/>
</dbReference>
<evidence type="ECO:0000313" key="12">
    <source>
        <dbReference type="Proteomes" id="UP000735302"/>
    </source>
</evidence>
<keyword evidence="5" id="KW-0342">GTP-binding</keyword>
<dbReference type="InterPro" id="IPR018297">
    <property type="entry name" value="A/G_cyclase_CS"/>
</dbReference>
<dbReference type="CDD" id="cd07302">
    <property type="entry name" value="CHD"/>
    <property type="match status" value="1"/>
</dbReference>
<keyword evidence="4" id="KW-0547">Nucleotide-binding</keyword>
<evidence type="ECO:0000256" key="2">
    <source>
        <dbReference type="ARBA" id="ARBA00012202"/>
    </source>
</evidence>
<evidence type="ECO:0000256" key="7">
    <source>
        <dbReference type="ARBA" id="ARBA00023293"/>
    </source>
</evidence>
<evidence type="ECO:0000256" key="4">
    <source>
        <dbReference type="ARBA" id="ARBA00022741"/>
    </source>
</evidence>
<dbReference type="EC" id="4.6.1.2" evidence="2"/>
<proteinExistence type="inferred from homology"/>
<dbReference type="InterPro" id="IPR042463">
    <property type="entry name" value="HNOB_dom_associated_sf"/>
</dbReference>
<comment type="caution">
    <text evidence="11">The sequence shown here is derived from an EMBL/GenBank/DDBJ whole genome shotgun (WGS) entry which is preliminary data.</text>
</comment>
<dbReference type="Gene3D" id="3.30.450.260">
    <property type="entry name" value="Haem NO binding associated domain"/>
    <property type="match status" value="1"/>
</dbReference>
<dbReference type="PROSITE" id="PS00452">
    <property type="entry name" value="GUANYLATE_CYCLASE_1"/>
    <property type="match status" value="1"/>
</dbReference>
<dbReference type="Proteomes" id="UP000735302">
    <property type="component" value="Unassembled WGS sequence"/>
</dbReference>
<dbReference type="GO" id="GO:0004383">
    <property type="term" value="F:guanylate cyclase activity"/>
    <property type="evidence" value="ECO:0007669"/>
    <property type="project" value="UniProtKB-EC"/>
</dbReference>
<evidence type="ECO:0000256" key="8">
    <source>
        <dbReference type="RuleBase" id="RU000405"/>
    </source>
</evidence>